<organism evidence="1 2">
    <name type="scientific">Phyllosticta capitalensis</name>
    <dbReference type="NCBI Taxonomy" id="121624"/>
    <lineage>
        <taxon>Eukaryota</taxon>
        <taxon>Fungi</taxon>
        <taxon>Dikarya</taxon>
        <taxon>Ascomycota</taxon>
        <taxon>Pezizomycotina</taxon>
        <taxon>Dothideomycetes</taxon>
        <taxon>Dothideomycetes incertae sedis</taxon>
        <taxon>Botryosphaeriales</taxon>
        <taxon>Phyllostictaceae</taxon>
        <taxon>Phyllosticta</taxon>
    </lineage>
</organism>
<name>A0ABR1YIC8_9PEZI</name>
<evidence type="ECO:0000313" key="1">
    <source>
        <dbReference type="EMBL" id="KAK8230645.1"/>
    </source>
</evidence>
<keyword evidence="2" id="KW-1185">Reference proteome</keyword>
<protein>
    <submittedName>
        <fullName evidence="1">Uncharacterized protein</fullName>
    </submittedName>
</protein>
<evidence type="ECO:0000313" key="2">
    <source>
        <dbReference type="Proteomes" id="UP001492380"/>
    </source>
</evidence>
<comment type="caution">
    <text evidence="1">The sequence shown here is derived from an EMBL/GenBank/DDBJ whole genome shotgun (WGS) entry which is preliminary data.</text>
</comment>
<accession>A0ABR1YIC8</accession>
<sequence length="220" mass="23986">MAIFNPAFSPVSVLFREYICPSAAILNSKLPAGRFLCTPSWPISTSFRKAIGVKSSTGRHHHHVRLHLRNGRFFSSTPHPCSSSISSMSFLPCSRASSTARRPFRTEEIVRFGSKSRRRIASMWVFPGGLSVLLALTASASAFLQVLVSHGLSSRSISRASGLLYSIAMRTGSIHCTTPPSHGQTSLARFHAPSSIKARSRTVFPLRIVFSMGVSPLSKQ</sequence>
<reference evidence="1 2" key="1">
    <citation type="submission" date="2024-04" db="EMBL/GenBank/DDBJ databases">
        <title>Phyllosticta paracitricarpa is synonymous to the EU quarantine fungus P. citricarpa based on phylogenomic analyses.</title>
        <authorList>
            <consortium name="Lawrence Berkeley National Laboratory"/>
            <person name="Van Ingen-Buijs V.A."/>
            <person name="Van Westerhoven A.C."/>
            <person name="Haridas S."/>
            <person name="Skiadas P."/>
            <person name="Martin F."/>
            <person name="Groenewald J.Z."/>
            <person name="Crous P.W."/>
            <person name="Seidl M.F."/>
        </authorList>
    </citation>
    <scope>NUCLEOTIDE SEQUENCE [LARGE SCALE GENOMIC DNA]</scope>
    <source>
        <strain evidence="1 2">CBS 123374</strain>
    </source>
</reference>
<dbReference type="Proteomes" id="UP001492380">
    <property type="component" value="Unassembled WGS sequence"/>
</dbReference>
<proteinExistence type="predicted"/>
<gene>
    <name evidence="1" type="ORF">HDK90DRAFT_491516</name>
</gene>
<dbReference type="EMBL" id="JBBWRZ010000008">
    <property type="protein sequence ID" value="KAK8230645.1"/>
    <property type="molecule type" value="Genomic_DNA"/>
</dbReference>